<comment type="caution">
    <text evidence="10">The sequence shown here is derived from an EMBL/GenBank/DDBJ whole genome shotgun (WGS) entry which is preliminary data.</text>
</comment>
<evidence type="ECO:0000256" key="5">
    <source>
        <dbReference type="ARBA" id="ARBA00022777"/>
    </source>
</evidence>
<dbReference type="SUPFAM" id="SSF47384">
    <property type="entry name" value="Homodimeric domain of signal transducing histidine kinase"/>
    <property type="match status" value="1"/>
</dbReference>
<name>A0A6M0IDG8_9BACT</name>
<dbReference type="InterPro" id="IPR005467">
    <property type="entry name" value="His_kinase_dom"/>
</dbReference>
<protein>
    <recommendedName>
        <fullName evidence="2">histidine kinase</fullName>
        <ecNumber evidence="2">2.7.13.3</ecNumber>
    </recommendedName>
</protein>
<dbReference type="Pfam" id="PF00072">
    <property type="entry name" value="Response_reg"/>
    <property type="match status" value="1"/>
</dbReference>
<keyword evidence="3 7" id="KW-0597">Phosphoprotein</keyword>
<dbReference type="SUPFAM" id="SSF52172">
    <property type="entry name" value="CheY-like"/>
    <property type="match status" value="1"/>
</dbReference>
<evidence type="ECO:0000256" key="4">
    <source>
        <dbReference type="ARBA" id="ARBA00022679"/>
    </source>
</evidence>
<dbReference type="Gene3D" id="3.40.50.2300">
    <property type="match status" value="1"/>
</dbReference>
<dbReference type="Gene3D" id="1.10.287.130">
    <property type="match status" value="1"/>
</dbReference>
<dbReference type="SMART" id="SM00388">
    <property type="entry name" value="HisKA"/>
    <property type="match status" value="1"/>
</dbReference>
<dbReference type="PROSITE" id="PS50110">
    <property type="entry name" value="RESPONSE_REGULATORY"/>
    <property type="match status" value="1"/>
</dbReference>
<dbReference type="InterPro" id="IPR036890">
    <property type="entry name" value="HATPase_C_sf"/>
</dbReference>
<dbReference type="InterPro" id="IPR036097">
    <property type="entry name" value="HisK_dim/P_sf"/>
</dbReference>
<dbReference type="InterPro" id="IPR003594">
    <property type="entry name" value="HATPase_dom"/>
</dbReference>
<feature type="modified residue" description="4-aspartylphosphate" evidence="7">
    <location>
        <position position="474"/>
    </location>
</feature>
<dbReference type="Gene3D" id="3.30.565.10">
    <property type="entry name" value="Histidine kinase-like ATPase, C-terminal domain"/>
    <property type="match status" value="1"/>
</dbReference>
<evidence type="ECO:0000313" key="11">
    <source>
        <dbReference type="Proteomes" id="UP000477386"/>
    </source>
</evidence>
<dbReference type="CDD" id="cd17546">
    <property type="entry name" value="REC_hyHK_CKI1_RcsC-like"/>
    <property type="match status" value="1"/>
</dbReference>
<dbReference type="CDD" id="cd16922">
    <property type="entry name" value="HATPase_EvgS-ArcB-TorS-like"/>
    <property type="match status" value="1"/>
</dbReference>
<feature type="domain" description="Response regulatory" evidence="9">
    <location>
        <begin position="425"/>
        <end position="539"/>
    </location>
</feature>
<keyword evidence="4" id="KW-0808">Transferase</keyword>
<accession>A0A6M0IDG8</accession>
<keyword evidence="11" id="KW-1185">Reference proteome</keyword>
<dbReference type="SMART" id="SM00387">
    <property type="entry name" value="HATPase_c"/>
    <property type="match status" value="1"/>
</dbReference>
<reference evidence="10 11" key="1">
    <citation type="submission" date="2020-02" db="EMBL/GenBank/DDBJ databases">
        <title>Draft genome sequence of two Spirosoma agri KCTC 52727 and Spirosoma terrae KCTC 52035.</title>
        <authorList>
            <person name="Rojas J."/>
            <person name="Ambika Manirajan B."/>
            <person name="Ratering S."/>
            <person name="Suarez C."/>
            <person name="Schnell S."/>
        </authorList>
    </citation>
    <scope>NUCLEOTIDE SEQUENCE [LARGE SCALE GENOMIC DNA]</scope>
    <source>
        <strain evidence="10 11">KCTC 52727</strain>
    </source>
</reference>
<dbReference type="SMART" id="SM00065">
    <property type="entry name" value="GAF"/>
    <property type="match status" value="1"/>
</dbReference>
<evidence type="ECO:0000259" key="9">
    <source>
        <dbReference type="PROSITE" id="PS50110"/>
    </source>
</evidence>
<dbReference type="CDD" id="cd00082">
    <property type="entry name" value="HisKA"/>
    <property type="match status" value="1"/>
</dbReference>
<dbReference type="SUPFAM" id="SSF55874">
    <property type="entry name" value="ATPase domain of HSP90 chaperone/DNA topoisomerase II/histidine kinase"/>
    <property type="match status" value="1"/>
</dbReference>
<dbReference type="PANTHER" id="PTHR45339">
    <property type="entry name" value="HYBRID SIGNAL TRANSDUCTION HISTIDINE KINASE J"/>
    <property type="match status" value="1"/>
</dbReference>
<dbReference type="SMART" id="SM00448">
    <property type="entry name" value="REC"/>
    <property type="match status" value="1"/>
</dbReference>
<dbReference type="Pfam" id="PF02518">
    <property type="entry name" value="HATPase_c"/>
    <property type="match status" value="1"/>
</dbReference>
<gene>
    <name evidence="10" type="ORF">GK091_05350</name>
</gene>
<comment type="catalytic activity">
    <reaction evidence="1">
        <text>ATP + protein L-histidine = ADP + protein N-phospho-L-histidine.</text>
        <dbReference type="EC" id="2.7.13.3"/>
    </reaction>
</comment>
<keyword evidence="6" id="KW-0902">Two-component regulatory system</keyword>
<dbReference type="Pfam" id="PF00512">
    <property type="entry name" value="HisKA"/>
    <property type="match status" value="1"/>
</dbReference>
<dbReference type="Proteomes" id="UP000477386">
    <property type="component" value="Unassembled WGS sequence"/>
</dbReference>
<keyword evidence="5" id="KW-0418">Kinase</keyword>
<evidence type="ECO:0000259" key="8">
    <source>
        <dbReference type="PROSITE" id="PS50109"/>
    </source>
</evidence>
<evidence type="ECO:0000313" key="10">
    <source>
        <dbReference type="EMBL" id="NEU66299.1"/>
    </source>
</evidence>
<dbReference type="RefSeq" id="WP_164035571.1">
    <property type="nucleotide sequence ID" value="NZ_JAAGNZ010000001.1"/>
</dbReference>
<evidence type="ECO:0000256" key="6">
    <source>
        <dbReference type="ARBA" id="ARBA00023012"/>
    </source>
</evidence>
<sequence length="539" mass="59437">MLIAPIPTNEKERLESLNQYNLLDTAPEIEYDRVSHIASQLCQTPIAMVSLIDQDRQWVKSVHGLTVSTIPRELSLCAHTITNEFPLVIEDTTKDTRFWDNPAVTGQPFIIFYVGIPLLSSEGLAIGSICVIDHYPRQLASSQQLALQALADQVMLLMQLRRTNNQLSRARTEAVELAHQKAHLLATLSHEIRTPLHALEGYTQLLIDEQPHLDQQHSVQRLQTTGRTLVQLVNNILDYSKLQAGKLTLERMPFSLREIIQQAVDMQSWQAKQKSVQLITKIDPKLPARLTGDATRLLQVVLNLLSNAIKFTQEGEVRIQATILDETFSKVTVKIDVSDTGIGIPEASLALLFNEYTQVSTATARLYGGSGLGLAITRQLLELMGSQLTVDSQEGKGSTFSFALSLAVVADAPTGLPASLAADGLFLAVDDNAINTKILSRLIAKHGGQVAVFNSPLDALESAKRVPYRGMLLDLYMPEMDGYELAQCLQEVQPGVPLVALSADDSLETLDRVKATGFQFFLRKPFLPHELVNLLAQLA</sequence>
<dbReference type="EC" id="2.7.13.3" evidence="2"/>
<dbReference type="InterPro" id="IPR011006">
    <property type="entry name" value="CheY-like_superfamily"/>
</dbReference>
<dbReference type="FunFam" id="3.30.565.10:FF:000010">
    <property type="entry name" value="Sensor histidine kinase RcsC"/>
    <property type="match status" value="1"/>
</dbReference>
<dbReference type="PANTHER" id="PTHR45339:SF1">
    <property type="entry name" value="HYBRID SIGNAL TRANSDUCTION HISTIDINE KINASE J"/>
    <property type="match status" value="1"/>
</dbReference>
<evidence type="ECO:0000256" key="7">
    <source>
        <dbReference type="PROSITE-ProRule" id="PRU00169"/>
    </source>
</evidence>
<evidence type="ECO:0000256" key="3">
    <source>
        <dbReference type="ARBA" id="ARBA00022553"/>
    </source>
</evidence>
<dbReference type="Gene3D" id="3.30.450.40">
    <property type="match status" value="1"/>
</dbReference>
<dbReference type="InterPro" id="IPR004358">
    <property type="entry name" value="Sig_transdc_His_kin-like_C"/>
</dbReference>
<dbReference type="InterPro" id="IPR003018">
    <property type="entry name" value="GAF"/>
</dbReference>
<evidence type="ECO:0000256" key="1">
    <source>
        <dbReference type="ARBA" id="ARBA00000085"/>
    </source>
</evidence>
<dbReference type="InterPro" id="IPR029016">
    <property type="entry name" value="GAF-like_dom_sf"/>
</dbReference>
<organism evidence="10 11">
    <name type="scientific">Spirosoma agri</name>
    <dbReference type="NCBI Taxonomy" id="1987381"/>
    <lineage>
        <taxon>Bacteria</taxon>
        <taxon>Pseudomonadati</taxon>
        <taxon>Bacteroidota</taxon>
        <taxon>Cytophagia</taxon>
        <taxon>Cytophagales</taxon>
        <taxon>Cytophagaceae</taxon>
        <taxon>Spirosoma</taxon>
    </lineage>
</organism>
<dbReference type="EMBL" id="JAAGNZ010000001">
    <property type="protein sequence ID" value="NEU66299.1"/>
    <property type="molecule type" value="Genomic_DNA"/>
</dbReference>
<proteinExistence type="predicted"/>
<feature type="domain" description="Histidine kinase" evidence="8">
    <location>
        <begin position="187"/>
        <end position="408"/>
    </location>
</feature>
<dbReference type="PRINTS" id="PR00344">
    <property type="entry name" value="BCTRLSENSOR"/>
</dbReference>
<dbReference type="GO" id="GO:0000155">
    <property type="term" value="F:phosphorelay sensor kinase activity"/>
    <property type="evidence" value="ECO:0007669"/>
    <property type="project" value="InterPro"/>
</dbReference>
<dbReference type="SUPFAM" id="SSF55781">
    <property type="entry name" value="GAF domain-like"/>
    <property type="match status" value="1"/>
</dbReference>
<dbReference type="InterPro" id="IPR001789">
    <property type="entry name" value="Sig_transdc_resp-reg_receiver"/>
</dbReference>
<dbReference type="PROSITE" id="PS50109">
    <property type="entry name" value="HIS_KIN"/>
    <property type="match status" value="1"/>
</dbReference>
<evidence type="ECO:0000256" key="2">
    <source>
        <dbReference type="ARBA" id="ARBA00012438"/>
    </source>
</evidence>
<dbReference type="InterPro" id="IPR003661">
    <property type="entry name" value="HisK_dim/P_dom"/>
</dbReference>
<dbReference type="AlphaFoldDB" id="A0A6M0IDG8"/>